<protein>
    <recommendedName>
        <fullName evidence="3">YARHG domain-containing protein</fullName>
    </recommendedName>
</protein>
<accession>A0AAW4J5S9</accession>
<dbReference type="Proteomes" id="UP000668068">
    <property type="component" value="Unassembled WGS sequence"/>
</dbReference>
<gene>
    <name evidence="1" type="ORF">JJB47_11505</name>
</gene>
<comment type="caution">
    <text evidence="1">The sequence shown here is derived from an EMBL/GenBank/DDBJ whole genome shotgun (WGS) entry which is preliminary data.</text>
</comment>
<name>A0AAW4J5S9_CLOPF</name>
<sequence length="56" mass="6945">MNREIHKCFHDNYGYNNFNKRDFEKFTKEYFKGKYNDVLPKNLTSNKNLEYKKEAM</sequence>
<evidence type="ECO:0000313" key="2">
    <source>
        <dbReference type="Proteomes" id="UP000668068"/>
    </source>
</evidence>
<reference evidence="1" key="1">
    <citation type="submission" date="2020-12" db="EMBL/GenBank/DDBJ databases">
        <title>Comparative genomics of Clostridium perfringens reveals patterns of host-associated phylogenetic clades and virulence factors.</title>
        <authorList>
            <person name="Smith A.H."/>
            <person name="Geier R."/>
        </authorList>
    </citation>
    <scope>NUCLEOTIDE SEQUENCE</scope>
    <source>
        <strain evidence="1">CHD30677R</strain>
    </source>
</reference>
<organism evidence="1 2">
    <name type="scientific">Clostridium perfringens</name>
    <dbReference type="NCBI Taxonomy" id="1502"/>
    <lineage>
        <taxon>Bacteria</taxon>
        <taxon>Bacillati</taxon>
        <taxon>Bacillota</taxon>
        <taxon>Clostridia</taxon>
        <taxon>Eubacteriales</taxon>
        <taxon>Clostridiaceae</taxon>
        <taxon>Clostridium</taxon>
    </lineage>
</organism>
<evidence type="ECO:0000313" key="1">
    <source>
        <dbReference type="EMBL" id="MBO3359396.1"/>
    </source>
</evidence>
<evidence type="ECO:0008006" key="3">
    <source>
        <dbReference type="Google" id="ProtNLM"/>
    </source>
</evidence>
<dbReference type="RefSeq" id="WP_208340967.1">
    <property type="nucleotide sequence ID" value="NZ_JAENQO010000007.1"/>
</dbReference>
<dbReference type="AlphaFoldDB" id="A0AAW4J5S9"/>
<dbReference type="EMBL" id="JAENQP010000007">
    <property type="protein sequence ID" value="MBO3359396.1"/>
    <property type="molecule type" value="Genomic_DNA"/>
</dbReference>
<proteinExistence type="predicted"/>